<dbReference type="Proteomes" id="UP000055024">
    <property type="component" value="Unassembled WGS sequence"/>
</dbReference>
<name>A0A0V1GUQ3_9BILA</name>
<accession>A0A0V1GUQ3</accession>
<organism evidence="2 3">
    <name type="scientific">Trichinella zimbabwensis</name>
    <dbReference type="NCBI Taxonomy" id="268475"/>
    <lineage>
        <taxon>Eukaryota</taxon>
        <taxon>Metazoa</taxon>
        <taxon>Ecdysozoa</taxon>
        <taxon>Nematoda</taxon>
        <taxon>Enoplea</taxon>
        <taxon>Dorylaimia</taxon>
        <taxon>Trichinellida</taxon>
        <taxon>Trichinellidae</taxon>
        <taxon>Trichinella</taxon>
    </lineage>
</organism>
<keyword evidence="3" id="KW-1185">Reference proteome</keyword>
<proteinExistence type="predicted"/>
<dbReference type="AlphaFoldDB" id="A0A0V1GUQ3"/>
<evidence type="ECO:0000313" key="2">
    <source>
        <dbReference type="EMBL" id="KRZ01797.1"/>
    </source>
</evidence>
<comment type="caution">
    <text evidence="2">The sequence shown here is derived from an EMBL/GenBank/DDBJ whole genome shotgun (WGS) entry which is preliminary data.</text>
</comment>
<gene>
    <name evidence="2" type="ORF">T11_1796</name>
    <name evidence="1" type="ORF">T11_2427</name>
</gene>
<evidence type="ECO:0000313" key="1">
    <source>
        <dbReference type="EMBL" id="KRZ01796.1"/>
    </source>
</evidence>
<protein>
    <submittedName>
        <fullName evidence="2">Uncharacterized protein</fullName>
    </submittedName>
</protein>
<reference evidence="2 3" key="1">
    <citation type="submission" date="2015-01" db="EMBL/GenBank/DDBJ databases">
        <title>Evolution of Trichinella species and genotypes.</title>
        <authorList>
            <person name="Korhonen P.K."/>
            <person name="Edoardo P."/>
            <person name="Giuseppe L.R."/>
            <person name="Gasser R.B."/>
        </authorList>
    </citation>
    <scope>NUCLEOTIDE SEQUENCE [LARGE SCALE GENOMIC DNA]</scope>
    <source>
        <strain evidence="2">ISS1029</strain>
    </source>
</reference>
<dbReference type="EMBL" id="JYDP01000260">
    <property type="protein sequence ID" value="KRZ01796.1"/>
    <property type="molecule type" value="Genomic_DNA"/>
</dbReference>
<evidence type="ECO:0000313" key="3">
    <source>
        <dbReference type="Proteomes" id="UP000055024"/>
    </source>
</evidence>
<dbReference type="EMBL" id="JYDP01000260">
    <property type="protein sequence ID" value="KRZ01797.1"/>
    <property type="molecule type" value="Genomic_DNA"/>
</dbReference>
<sequence length="66" mass="7209">MASQDLATLLLSNGIYTTSACSEKPGMIFDEHDDSVAVSCSIEPNGVINLRRSHVFEIYLHVLEGL</sequence>